<dbReference type="PROSITE" id="PS51178">
    <property type="entry name" value="PASTA"/>
    <property type="match status" value="1"/>
</dbReference>
<comment type="caution">
    <text evidence="3">The sequence shown here is derived from an EMBL/GenBank/DDBJ whole genome shotgun (WGS) entry which is preliminary data.</text>
</comment>
<evidence type="ECO:0000313" key="3">
    <source>
        <dbReference type="EMBL" id="MBK6005003.1"/>
    </source>
</evidence>
<dbReference type="Proteomes" id="UP000630528">
    <property type="component" value="Unassembled WGS sequence"/>
</dbReference>
<evidence type="ECO:0000259" key="2">
    <source>
        <dbReference type="PROSITE" id="PS51178"/>
    </source>
</evidence>
<dbReference type="RefSeq" id="WP_201166368.1">
    <property type="nucleotide sequence ID" value="NZ_JAEPWM010000001.1"/>
</dbReference>
<name>A0A934TPB1_9BURK</name>
<feature type="transmembrane region" description="Helical" evidence="1">
    <location>
        <begin position="25"/>
        <end position="47"/>
    </location>
</feature>
<dbReference type="Gene3D" id="3.30.10.20">
    <property type="match status" value="2"/>
</dbReference>
<proteinExistence type="predicted"/>
<accession>A0A934TPB1</accession>
<dbReference type="CDD" id="cd06577">
    <property type="entry name" value="PASTA_pknB"/>
    <property type="match status" value="2"/>
</dbReference>
<reference evidence="3" key="1">
    <citation type="journal article" date="2012" name="J. Microbiol. Biotechnol.">
        <title>Ramlibacter ginsenosidimutans sp. nov., with ginsenoside-converting activity.</title>
        <authorList>
            <person name="Wang L."/>
            <person name="An D.S."/>
            <person name="Kim S.G."/>
            <person name="Jin F.X."/>
            <person name="Kim S.C."/>
            <person name="Lee S.T."/>
            <person name="Im W.T."/>
        </authorList>
    </citation>
    <scope>NUCLEOTIDE SEQUENCE</scope>
    <source>
        <strain evidence="3">KACC 17527</strain>
    </source>
</reference>
<protein>
    <submittedName>
        <fullName evidence="3">PASTA domain-containing protein</fullName>
    </submittedName>
</protein>
<keyword evidence="4" id="KW-1185">Reference proteome</keyword>
<keyword evidence="1" id="KW-0472">Membrane</keyword>
<reference evidence="3" key="2">
    <citation type="submission" date="2021-01" db="EMBL/GenBank/DDBJ databases">
        <authorList>
            <person name="Kang M."/>
        </authorList>
    </citation>
    <scope>NUCLEOTIDE SEQUENCE</scope>
    <source>
        <strain evidence="3">KACC 17527</strain>
    </source>
</reference>
<sequence length="210" mass="21828">MSINVMQGALAAVLMQQRKVPRDKLAAGAALAAIMPGLPGLLVPVLMTQNGASASTGTGSSAGSLPAGNSGSARTTFVRVPPVQGMPVEFARQAIEDANLVAEVVPDRNHRSSTLDVVYTQTPEANSYVEEKSTVELLVQVAPSVPAVQGLVVDQAIQLLKQAGLEATRLNVDTGSQQPIDTIVTQNPKPGQHASDGKVTIVVQHPEEPT</sequence>
<evidence type="ECO:0000313" key="4">
    <source>
        <dbReference type="Proteomes" id="UP000630528"/>
    </source>
</evidence>
<keyword evidence="1" id="KW-0812">Transmembrane</keyword>
<organism evidence="3 4">
    <name type="scientific">Ramlibacter ginsenosidimutans</name>
    <dbReference type="NCBI Taxonomy" id="502333"/>
    <lineage>
        <taxon>Bacteria</taxon>
        <taxon>Pseudomonadati</taxon>
        <taxon>Pseudomonadota</taxon>
        <taxon>Betaproteobacteria</taxon>
        <taxon>Burkholderiales</taxon>
        <taxon>Comamonadaceae</taxon>
        <taxon>Ramlibacter</taxon>
    </lineage>
</organism>
<dbReference type="SMART" id="SM00740">
    <property type="entry name" value="PASTA"/>
    <property type="match status" value="2"/>
</dbReference>
<evidence type="ECO:0000256" key="1">
    <source>
        <dbReference type="SAM" id="Phobius"/>
    </source>
</evidence>
<dbReference type="InterPro" id="IPR005543">
    <property type="entry name" value="PASTA_dom"/>
</dbReference>
<dbReference type="Pfam" id="PF03793">
    <property type="entry name" value="PASTA"/>
    <property type="match status" value="2"/>
</dbReference>
<keyword evidence="1" id="KW-1133">Transmembrane helix</keyword>
<dbReference type="AlphaFoldDB" id="A0A934TPB1"/>
<feature type="domain" description="PASTA" evidence="2">
    <location>
        <begin position="142"/>
        <end position="205"/>
    </location>
</feature>
<dbReference type="EMBL" id="JAEPWM010000001">
    <property type="protein sequence ID" value="MBK6005003.1"/>
    <property type="molecule type" value="Genomic_DNA"/>
</dbReference>
<gene>
    <name evidence="3" type="ORF">JJB11_02760</name>
</gene>